<proteinExistence type="predicted"/>
<protein>
    <submittedName>
        <fullName evidence="3">Uncharacterized protein</fullName>
    </submittedName>
</protein>
<feature type="transmembrane region" description="Helical" evidence="2">
    <location>
        <begin position="20"/>
        <end position="42"/>
    </location>
</feature>
<feature type="compositionally biased region" description="Basic and acidic residues" evidence="1">
    <location>
        <begin position="69"/>
        <end position="80"/>
    </location>
</feature>
<keyword evidence="2" id="KW-0472">Membrane</keyword>
<keyword evidence="4" id="KW-1185">Reference proteome</keyword>
<feature type="region of interest" description="Disordered" evidence="1">
    <location>
        <begin position="52"/>
        <end position="80"/>
    </location>
</feature>
<dbReference type="AlphaFoldDB" id="A0AAQ3JT34"/>
<accession>A0AAQ3JT34</accession>
<dbReference type="EMBL" id="CP136891">
    <property type="protein sequence ID" value="WOK95824.1"/>
    <property type="molecule type" value="Genomic_DNA"/>
</dbReference>
<evidence type="ECO:0000256" key="1">
    <source>
        <dbReference type="SAM" id="MobiDB-lite"/>
    </source>
</evidence>
<keyword evidence="2" id="KW-0812">Transmembrane</keyword>
<gene>
    <name evidence="3" type="ORF">Cni_G04531</name>
</gene>
<dbReference type="Proteomes" id="UP001327560">
    <property type="component" value="Chromosome 2"/>
</dbReference>
<keyword evidence="2" id="KW-1133">Transmembrane helix</keyword>
<sequence length="210" mass="23667">MDLLEMPLDAVAFHLYSLPVAAVVGSAWACFALLAAAALGLLSIRAVGHKLDHHSSSRTPPTELNPPARRTESKKTERIRKELSVTARPASFPVEEAASTPKARFTVYFSASTESRHVEEDDAHYCEKPEEREEYFSRSSADIDRRVTPLTLWDGGSWSLEWMVVKRNGDLGWYRYQDMAALNGSVVKLWNRRDDHLTAAVAVRSLRRRL</sequence>
<dbReference type="PANTHER" id="PTHR36369:SF1">
    <property type="entry name" value="TRANSMEMBRANE PROTEIN"/>
    <property type="match status" value="1"/>
</dbReference>
<organism evidence="3 4">
    <name type="scientific">Canna indica</name>
    <name type="common">Indian-shot</name>
    <dbReference type="NCBI Taxonomy" id="4628"/>
    <lineage>
        <taxon>Eukaryota</taxon>
        <taxon>Viridiplantae</taxon>
        <taxon>Streptophyta</taxon>
        <taxon>Embryophyta</taxon>
        <taxon>Tracheophyta</taxon>
        <taxon>Spermatophyta</taxon>
        <taxon>Magnoliopsida</taxon>
        <taxon>Liliopsida</taxon>
        <taxon>Zingiberales</taxon>
        <taxon>Cannaceae</taxon>
        <taxon>Canna</taxon>
    </lineage>
</organism>
<reference evidence="3 4" key="1">
    <citation type="submission" date="2023-10" db="EMBL/GenBank/DDBJ databases">
        <title>Chromosome-scale genome assembly provides insights into flower coloration mechanisms of Canna indica.</title>
        <authorList>
            <person name="Li C."/>
        </authorList>
    </citation>
    <scope>NUCLEOTIDE SEQUENCE [LARGE SCALE GENOMIC DNA]</scope>
    <source>
        <tissue evidence="3">Flower</tissue>
    </source>
</reference>
<dbReference type="PANTHER" id="PTHR36369">
    <property type="entry name" value="TRANSMEMBRANE PROTEIN"/>
    <property type="match status" value="1"/>
</dbReference>
<evidence type="ECO:0000313" key="3">
    <source>
        <dbReference type="EMBL" id="WOK95824.1"/>
    </source>
</evidence>
<evidence type="ECO:0000313" key="4">
    <source>
        <dbReference type="Proteomes" id="UP001327560"/>
    </source>
</evidence>
<evidence type="ECO:0000256" key="2">
    <source>
        <dbReference type="SAM" id="Phobius"/>
    </source>
</evidence>
<name>A0AAQ3JT34_9LILI</name>